<sequence>MSIWTVCQELIVSSHTIGANMGYSPIMSRRRERLAWLVVAINSGRYSAAVGTRNEAFLNDFALATRAATKQTPSGAHCAALSADLLELFLRGYVTRVIQRVKSSGMSTYWFYEYRITTDGKREAETVEASGTITLE</sequence>
<dbReference type="AlphaFoldDB" id="A0A069PBP4"/>
<name>A0A069PBP4_9BURK</name>
<accession>A0A069PBP4</accession>
<proteinExistence type="predicted"/>
<dbReference type="Proteomes" id="UP000027466">
    <property type="component" value="Unassembled WGS sequence"/>
</dbReference>
<gene>
    <name evidence="1" type="ORF">BG61_04210</name>
</gene>
<comment type="caution">
    <text evidence="1">The sequence shown here is derived from an EMBL/GenBank/DDBJ whole genome shotgun (WGS) entry which is preliminary data.</text>
</comment>
<organism evidence="1 2">
    <name type="scientific">Caballeronia glathei</name>
    <dbReference type="NCBI Taxonomy" id="60547"/>
    <lineage>
        <taxon>Bacteria</taxon>
        <taxon>Pseudomonadati</taxon>
        <taxon>Pseudomonadota</taxon>
        <taxon>Betaproteobacteria</taxon>
        <taxon>Burkholderiales</taxon>
        <taxon>Burkholderiaceae</taxon>
        <taxon>Caballeronia</taxon>
    </lineage>
</organism>
<keyword evidence="2" id="KW-1185">Reference proteome</keyword>
<reference evidence="1 2" key="1">
    <citation type="submission" date="2014-03" db="EMBL/GenBank/DDBJ databases">
        <title>Draft Genome Sequences of Four Burkholderia Strains.</title>
        <authorList>
            <person name="Liu X.Y."/>
            <person name="Li C.X."/>
            <person name="Xu J.H."/>
        </authorList>
    </citation>
    <scope>NUCLEOTIDE SEQUENCE [LARGE SCALE GENOMIC DNA]</scope>
    <source>
        <strain evidence="1 2">DSM 50014</strain>
    </source>
</reference>
<protein>
    <submittedName>
        <fullName evidence="1">Uncharacterized protein</fullName>
    </submittedName>
</protein>
<dbReference type="EMBL" id="JFHC01000110">
    <property type="protein sequence ID" value="KDR38078.1"/>
    <property type="molecule type" value="Genomic_DNA"/>
</dbReference>
<evidence type="ECO:0000313" key="1">
    <source>
        <dbReference type="EMBL" id="KDR38078.1"/>
    </source>
</evidence>
<evidence type="ECO:0000313" key="2">
    <source>
        <dbReference type="Proteomes" id="UP000027466"/>
    </source>
</evidence>